<feature type="DNA-binding region" description="Homeobox" evidence="7">
    <location>
        <begin position="97"/>
        <end position="156"/>
    </location>
</feature>
<evidence type="ECO:0000256" key="1">
    <source>
        <dbReference type="ARBA" id="ARBA00004123"/>
    </source>
</evidence>
<evidence type="ECO:0000313" key="12">
    <source>
        <dbReference type="Proteomes" id="UP000261540"/>
    </source>
</evidence>
<dbReference type="PRINTS" id="PR00024">
    <property type="entry name" value="HOMEOBOX"/>
</dbReference>
<dbReference type="GO" id="GO:0000981">
    <property type="term" value="F:DNA-binding transcription factor activity, RNA polymerase II-specific"/>
    <property type="evidence" value="ECO:0007669"/>
    <property type="project" value="InterPro"/>
</dbReference>
<reference evidence="11" key="2">
    <citation type="submission" date="2025-09" db="UniProtKB">
        <authorList>
            <consortium name="Ensembl"/>
        </authorList>
    </citation>
    <scope>IDENTIFICATION</scope>
</reference>
<dbReference type="Proteomes" id="UP000261540">
    <property type="component" value="Unplaced"/>
</dbReference>
<keyword evidence="3 7" id="KW-0238">DNA-binding</keyword>
<keyword evidence="4 7" id="KW-0371">Homeobox</keyword>
<dbReference type="GeneTree" id="ENSGT00940000162535"/>
<evidence type="ECO:0000256" key="8">
    <source>
        <dbReference type="RuleBase" id="RU000682"/>
    </source>
</evidence>
<dbReference type="AlphaFoldDB" id="A0A3B3R650"/>
<dbReference type="Pfam" id="PF00046">
    <property type="entry name" value="Homeodomain"/>
    <property type="match status" value="1"/>
</dbReference>
<dbReference type="InterPro" id="IPR001356">
    <property type="entry name" value="HD"/>
</dbReference>
<comment type="subcellular location">
    <subcellularLocation>
        <location evidence="1 7 8">Nucleus</location>
    </subcellularLocation>
</comment>
<feature type="region of interest" description="Disordered" evidence="9">
    <location>
        <begin position="1"/>
        <end position="37"/>
    </location>
</feature>
<dbReference type="Gene3D" id="1.10.10.60">
    <property type="entry name" value="Homeodomain-like"/>
    <property type="match status" value="1"/>
</dbReference>
<dbReference type="CDD" id="cd00086">
    <property type="entry name" value="homeodomain"/>
    <property type="match status" value="1"/>
</dbReference>
<comment type="similarity">
    <text evidence="6">Belongs to the NK-1 homeobox family.</text>
</comment>
<evidence type="ECO:0000256" key="4">
    <source>
        <dbReference type="ARBA" id="ARBA00023155"/>
    </source>
</evidence>
<evidence type="ECO:0000256" key="9">
    <source>
        <dbReference type="SAM" id="MobiDB-lite"/>
    </source>
</evidence>
<name>A0A3B3R650_9TELE</name>
<organism evidence="11 12">
    <name type="scientific">Paramormyrops kingsleyae</name>
    <dbReference type="NCBI Taxonomy" id="1676925"/>
    <lineage>
        <taxon>Eukaryota</taxon>
        <taxon>Metazoa</taxon>
        <taxon>Chordata</taxon>
        <taxon>Craniata</taxon>
        <taxon>Vertebrata</taxon>
        <taxon>Euteleostomi</taxon>
        <taxon>Actinopterygii</taxon>
        <taxon>Neopterygii</taxon>
        <taxon>Teleostei</taxon>
        <taxon>Osteoglossocephala</taxon>
        <taxon>Osteoglossomorpha</taxon>
        <taxon>Osteoglossiformes</taxon>
        <taxon>Mormyridae</taxon>
        <taxon>Paramormyrops</taxon>
    </lineage>
</organism>
<accession>A0A3B3R650</accession>
<dbReference type="SUPFAM" id="SSF46689">
    <property type="entry name" value="Homeodomain-like"/>
    <property type="match status" value="1"/>
</dbReference>
<dbReference type="InterPro" id="IPR017970">
    <property type="entry name" value="Homeobox_CS"/>
</dbReference>
<keyword evidence="12" id="KW-1185">Reference proteome</keyword>
<feature type="region of interest" description="Disordered" evidence="9">
    <location>
        <begin position="68"/>
        <end position="97"/>
    </location>
</feature>
<evidence type="ECO:0000256" key="2">
    <source>
        <dbReference type="ARBA" id="ARBA00022473"/>
    </source>
</evidence>
<feature type="region of interest" description="Disordered" evidence="9">
    <location>
        <begin position="154"/>
        <end position="175"/>
    </location>
</feature>
<feature type="domain" description="Homeobox" evidence="10">
    <location>
        <begin position="95"/>
        <end position="155"/>
    </location>
</feature>
<evidence type="ECO:0000256" key="7">
    <source>
        <dbReference type="PROSITE-ProRule" id="PRU00108"/>
    </source>
</evidence>
<dbReference type="PANTHER" id="PTHR24340:SF37">
    <property type="entry name" value="HOMEOBOX PROTEIN SLOU"/>
    <property type="match status" value="1"/>
</dbReference>
<keyword evidence="5 7" id="KW-0539">Nucleus</keyword>
<dbReference type="InterPro" id="IPR009057">
    <property type="entry name" value="Homeodomain-like_sf"/>
</dbReference>
<reference evidence="11" key="1">
    <citation type="submission" date="2025-08" db="UniProtKB">
        <authorList>
            <consortium name="Ensembl"/>
        </authorList>
    </citation>
    <scope>IDENTIFICATION</scope>
</reference>
<dbReference type="GO" id="GO:0000978">
    <property type="term" value="F:RNA polymerase II cis-regulatory region sequence-specific DNA binding"/>
    <property type="evidence" value="ECO:0007669"/>
    <property type="project" value="TreeGrafter"/>
</dbReference>
<feature type="compositionally biased region" description="Polar residues" evidence="9">
    <location>
        <begin position="69"/>
        <end position="80"/>
    </location>
</feature>
<sequence length="233" mass="25663">MNIKVGNAFSAGTAGEHSTPGQDAGEQTENDALGSADDLEVQHDSEVVSLMAKREADCPFEGVHEASDTHTCYTDTPGTDDSSRQKRRRSEHGCTKPRRARTAFTYEQLVALENKFRATRYLSVCERLNLALSLSLTETQVKIWFQNRRTKWKKQNPGADGTMHPGSSTLSRVSTSPGPCGLNSVNYQAFHTFTSGNTVLHPATSFPLNSSRGLLNPFMHSGYLQPAYYPPHL</sequence>
<evidence type="ECO:0000313" key="11">
    <source>
        <dbReference type="Ensembl" id="ENSPKIP00000013664.1"/>
    </source>
</evidence>
<feature type="compositionally biased region" description="Basic residues" evidence="9">
    <location>
        <begin position="85"/>
        <end position="97"/>
    </location>
</feature>
<protein>
    <submittedName>
        <fullName evidence="11">NK1 transcription factor related 2-like,a</fullName>
    </submittedName>
</protein>
<proteinExistence type="inferred from homology"/>
<dbReference type="InterPro" id="IPR020479">
    <property type="entry name" value="HD_metazoa"/>
</dbReference>
<evidence type="ECO:0000259" key="10">
    <source>
        <dbReference type="PROSITE" id="PS50071"/>
    </source>
</evidence>
<dbReference type="InterPro" id="IPR050394">
    <property type="entry name" value="Homeobox_NK-like"/>
</dbReference>
<evidence type="ECO:0000256" key="6">
    <source>
        <dbReference type="ARBA" id="ARBA00061009"/>
    </source>
</evidence>
<keyword evidence="2" id="KW-0217">Developmental protein</keyword>
<dbReference type="GO" id="GO:0030154">
    <property type="term" value="P:cell differentiation"/>
    <property type="evidence" value="ECO:0007669"/>
    <property type="project" value="TreeGrafter"/>
</dbReference>
<dbReference type="PANTHER" id="PTHR24340">
    <property type="entry name" value="HOMEOBOX PROTEIN NKX"/>
    <property type="match status" value="1"/>
</dbReference>
<dbReference type="FunFam" id="1.10.10.60:FF:000315">
    <property type="entry name" value="NK1 homeobox 2"/>
    <property type="match status" value="1"/>
</dbReference>
<dbReference type="Ensembl" id="ENSPKIT00000038090.1">
    <property type="protein sequence ID" value="ENSPKIP00000013664.1"/>
    <property type="gene ID" value="ENSPKIG00000001014.1"/>
</dbReference>
<dbReference type="GO" id="GO:0005634">
    <property type="term" value="C:nucleus"/>
    <property type="evidence" value="ECO:0007669"/>
    <property type="project" value="UniProtKB-SubCell"/>
</dbReference>
<dbReference type="SMART" id="SM00389">
    <property type="entry name" value="HOX"/>
    <property type="match status" value="1"/>
</dbReference>
<evidence type="ECO:0000256" key="3">
    <source>
        <dbReference type="ARBA" id="ARBA00023125"/>
    </source>
</evidence>
<dbReference type="OrthoDB" id="6159439at2759"/>
<dbReference type="PROSITE" id="PS50071">
    <property type="entry name" value="HOMEOBOX_2"/>
    <property type="match status" value="1"/>
</dbReference>
<feature type="compositionally biased region" description="Polar residues" evidence="9">
    <location>
        <begin position="165"/>
        <end position="175"/>
    </location>
</feature>
<dbReference type="PROSITE" id="PS00027">
    <property type="entry name" value="HOMEOBOX_1"/>
    <property type="match status" value="1"/>
</dbReference>
<evidence type="ECO:0000256" key="5">
    <source>
        <dbReference type="ARBA" id="ARBA00023242"/>
    </source>
</evidence>